<keyword evidence="5" id="KW-0611">Plant defense</keyword>
<organism evidence="7 8">
    <name type="scientific">Oryza meyeriana var. granulata</name>
    <dbReference type="NCBI Taxonomy" id="110450"/>
    <lineage>
        <taxon>Eukaryota</taxon>
        <taxon>Viridiplantae</taxon>
        <taxon>Streptophyta</taxon>
        <taxon>Embryophyta</taxon>
        <taxon>Tracheophyta</taxon>
        <taxon>Spermatophyta</taxon>
        <taxon>Magnoliopsida</taxon>
        <taxon>Liliopsida</taxon>
        <taxon>Poales</taxon>
        <taxon>Poaceae</taxon>
        <taxon>BOP clade</taxon>
        <taxon>Oryzoideae</taxon>
        <taxon>Oryzeae</taxon>
        <taxon>Oryzinae</taxon>
        <taxon>Oryza</taxon>
        <taxon>Oryza meyeriana</taxon>
    </lineage>
</organism>
<dbReference type="EMBL" id="SPHZ02000003">
    <property type="protein sequence ID" value="KAF0922800.1"/>
    <property type="molecule type" value="Genomic_DNA"/>
</dbReference>
<dbReference type="Gene3D" id="1.20.5.4130">
    <property type="match status" value="1"/>
</dbReference>
<keyword evidence="2" id="KW-0433">Leucine-rich repeat</keyword>
<dbReference type="GO" id="GO:0000166">
    <property type="term" value="F:nucleotide binding"/>
    <property type="evidence" value="ECO:0007669"/>
    <property type="project" value="UniProtKB-KW"/>
</dbReference>
<evidence type="ECO:0000256" key="1">
    <source>
        <dbReference type="ARBA" id="ARBA00008894"/>
    </source>
</evidence>
<evidence type="ECO:0000256" key="2">
    <source>
        <dbReference type="ARBA" id="ARBA00022614"/>
    </source>
</evidence>
<gene>
    <name evidence="7" type="ORF">E2562_002052</name>
</gene>
<feature type="domain" description="Disease resistance N-terminal" evidence="6">
    <location>
        <begin position="10"/>
        <end position="90"/>
    </location>
</feature>
<keyword evidence="3" id="KW-0677">Repeat</keyword>
<dbReference type="Proteomes" id="UP000479710">
    <property type="component" value="Unassembled WGS sequence"/>
</dbReference>
<evidence type="ECO:0000256" key="4">
    <source>
        <dbReference type="ARBA" id="ARBA00022741"/>
    </source>
</evidence>
<keyword evidence="4" id="KW-0547">Nucleotide-binding</keyword>
<comment type="similarity">
    <text evidence="1">Belongs to the disease resistance NB-LRR family.</text>
</comment>
<name>A0A6G1EDC7_9ORYZ</name>
<protein>
    <recommendedName>
        <fullName evidence="6">Disease resistance N-terminal domain-containing protein</fullName>
    </recommendedName>
</protein>
<evidence type="ECO:0000313" key="8">
    <source>
        <dbReference type="Proteomes" id="UP000479710"/>
    </source>
</evidence>
<dbReference type="AlphaFoldDB" id="A0A6G1EDC7"/>
<keyword evidence="8" id="KW-1185">Reference proteome</keyword>
<dbReference type="InterPro" id="IPR041118">
    <property type="entry name" value="Rx_N"/>
</dbReference>
<accession>A0A6G1EDC7</accession>
<dbReference type="Pfam" id="PF18052">
    <property type="entry name" value="Rx_N"/>
    <property type="match status" value="1"/>
</dbReference>
<evidence type="ECO:0000256" key="3">
    <source>
        <dbReference type="ARBA" id="ARBA00022737"/>
    </source>
</evidence>
<dbReference type="OrthoDB" id="670616at2759"/>
<evidence type="ECO:0000259" key="6">
    <source>
        <dbReference type="Pfam" id="PF18052"/>
    </source>
</evidence>
<dbReference type="GO" id="GO:0006952">
    <property type="term" value="P:defense response"/>
    <property type="evidence" value="ECO:0007669"/>
    <property type="project" value="UniProtKB-KW"/>
</dbReference>
<comment type="caution">
    <text evidence="7">The sequence shown here is derived from an EMBL/GenBank/DDBJ whole genome shotgun (WGS) entry which is preliminary data.</text>
</comment>
<sequence length="102" mass="11320">MAELLSALLPALLKKAGESLSTEFSFIGVIEHRRSELYTLLLAINQVISDAEEQAFKKPAVKSWIGKLKLVACDADDALDELHYEALRSEALRRGHKINSGR</sequence>
<evidence type="ECO:0000256" key="5">
    <source>
        <dbReference type="ARBA" id="ARBA00022821"/>
    </source>
</evidence>
<reference evidence="7 8" key="1">
    <citation type="submission" date="2019-11" db="EMBL/GenBank/DDBJ databases">
        <title>Whole genome sequence of Oryza granulata.</title>
        <authorList>
            <person name="Li W."/>
        </authorList>
    </citation>
    <scope>NUCLEOTIDE SEQUENCE [LARGE SCALE GENOMIC DNA]</scope>
    <source>
        <strain evidence="8">cv. Menghai</strain>
        <tissue evidence="7">Leaf</tissue>
    </source>
</reference>
<evidence type="ECO:0000313" key="7">
    <source>
        <dbReference type="EMBL" id="KAF0922800.1"/>
    </source>
</evidence>
<proteinExistence type="inferred from homology"/>